<feature type="domain" description="PAS" evidence="9">
    <location>
        <begin position="225"/>
        <end position="297"/>
    </location>
</feature>
<dbReference type="Proteomes" id="UP000307510">
    <property type="component" value="Unassembled WGS sequence"/>
</dbReference>
<feature type="domain" description="HTH luxR-type" evidence="7">
    <location>
        <begin position="141"/>
        <end position="206"/>
    </location>
</feature>
<dbReference type="Gene3D" id="3.40.50.2300">
    <property type="match status" value="1"/>
</dbReference>
<dbReference type="GO" id="GO:0003677">
    <property type="term" value="F:DNA binding"/>
    <property type="evidence" value="ECO:0007669"/>
    <property type="project" value="UniProtKB-KW"/>
</dbReference>
<dbReference type="CDD" id="cd00130">
    <property type="entry name" value="PAS"/>
    <property type="match status" value="1"/>
</dbReference>
<dbReference type="InterPro" id="IPR001789">
    <property type="entry name" value="Sig_transdc_resp-reg_receiver"/>
</dbReference>
<dbReference type="InterPro" id="IPR039420">
    <property type="entry name" value="WalR-like"/>
</dbReference>
<evidence type="ECO:0000256" key="3">
    <source>
        <dbReference type="ARBA" id="ARBA00023015"/>
    </source>
</evidence>
<comment type="caution">
    <text evidence="6">Lacks conserved residue(s) required for the propagation of feature annotation.</text>
</comment>
<dbReference type="SUPFAM" id="SSF55785">
    <property type="entry name" value="PYP-like sensor domain (PAS domain)"/>
    <property type="match status" value="1"/>
</dbReference>
<dbReference type="SUPFAM" id="SSF52172">
    <property type="entry name" value="CheY-like"/>
    <property type="match status" value="1"/>
</dbReference>
<keyword evidence="3" id="KW-0805">Transcription regulation</keyword>
<evidence type="ECO:0000259" key="7">
    <source>
        <dbReference type="PROSITE" id="PS50043"/>
    </source>
</evidence>
<proteinExistence type="predicted"/>
<dbReference type="GO" id="GO:0006355">
    <property type="term" value="P:regulation of DNA-templated transcription"/>
    <property type="evidence" value="ECO:0007669"/>
    <property type="project" value="InterPro"/>
</dbReference>
<keyword evidence="2" id="KW-0808">Transferase</keyword>
<keyword evidence="1" id="KW-0597">Phosphoprotein</keyword>
<dbReference type="Gene3D" id="3.30.450.20">
    <property type="entry name" value="PAS domain"/>
    <property type="match status" value="1"/>
</dbReference>
<dbReference type="InterPro" id="IPR000792">
    <property type="entry name" value="Tscrpt_reg_LuxR_C"/>
</dbReference>
<name>A0A5R8ZTM2_PSENT</name>
<accession>A0A5R8ZTM2</accession>
<dbReference type="RefSeq" id="WP_138216726.1">
    <property type="nucleotide sequence ID" value="NZ_VASG01000010.1"/>
</dbReference>
<evidence type="ECO:0000313" key="11">
    <source>
        <dbReference type="Proteomes" id="UP000307510"/>
    </source>
</evidence>
<dbReference type="PRINTS" id="PR00038">
    <property type="entry name" value="HTHLUXR"/>
</dbReference>
<gene>
    <name evidence="10" type="ORF">FEA48_28010</name>
</gene>
<dbReference type="AlphaFoldDB" id="A0A5R8ZTM2"/>
<dbReference type="SUPFAM" id="SSF46894">
    <property type="entry name" value="C-terminal effector domain of the bipartite response regulators"/>
    <property type="match status" value="1"/>
</dbReference>
<dbReference type="InterPro" id="IPR013656">
    <property type="entry name" value="PAS_4"/>
</dbReference>
<evidence type="ECO:0000313" key="10">
    <source>
        <dbReference type="EMBL" id="TLP69702.1"/>
    </source>
</evidence>
<dbReference type="GO" id="GO:0016301">
    <property type="term" value="F:kinase activity"/>
    <property type="evidence" value="ECO:0007669"/>
    <property type="project" value="UniProtKB-KW"/>
</dbReference>
<dbReference type="SMART" id="SM00448">
    <property type="entry name" value="REC"/>
    <property type="match status" value="1"/>
</dbReference>
<evidence type="ECO:0000259" key="8">
    <source>
        <dbReference type="PROSITE" id="PS50110"/>
    </source>
</evidence>
<dbReference type="CDD" id="cd17535">
    <property type="entry name" value="REC_NarL-like"/>
    <property type="match status" value="1"/>
</dbReference>
<evidence type="ECO:0000259" key="9">
    <source>
        <dbReference type="PROSITE" id="PS50112"/>
    </source>
</evidence>
<dbReference type="CDD" id="cd06170">
    <property type="entry name" value="LuxR_C_like"/>
    <property type="match status" value="1"/>
</dbReference>
<comment type="caution">
    <text evidence="10">The sequence shown here is derived from an EMBL/GenBank/DDBJ whole genome shotgun (WGS) entry which is preliminary data.</text>
</comment>
<evidence type="ECO:0000256" key="1">
    <source>
        <dbReference type="ARBA" id="ARBA00022553"/>
    </source>
</evidence>
<reference evidence="10 11" key="1">
    <citation type="submission" date="2019-05" db="EMBL/GenBank/DDBJ databases">
        <authorList>
            <person name="Moore K."/>
            <person name="O'Neill P."/>
            <person name="Farbos A."/>
            <person name="Studholme D.J."/>
        </authorList>
    </citation>
    <scope>NUCLEOTIDE SEQUENCE [LARGE SCALE GENOMIC DNA]</scope>
    <source>
        <strain evidence="10 11">DSM 9128</strain>
    </source>
</reference>
<feature type="domain" description="Response regulatory" evidence="8">
    <location>
        <begin position="3"/>
        <end position="118"/>
    </location>
</feature>
<dbReference type="InterPro" id="IPR000014">
    <property type="entry name" value="PAS"/>
</dbReference>
<dbReference type="InterPro" id="IPR035965">
    <property type="entry name" value="PAS-like_dom_sf"/>
</dbReference>
<evidence type="ECO:0000256" key="6">
    <source>
        <dbReference type="PROSITE-ProRule" id="PRU00169"/>
    </source>
</evidence>
<evidence type="ECO:0000256" key="5">
    <source>
        <dbReference type="ARBA" id="ARBA00023163"/>
    </source>
</evidence>
<dbReference type="Pfam" id="PF00072">
    <property type="entry name" value="Response_reg"/>
    <property type="match status" value="1"/>
</dbReference>
<dbReference type="GO" id="GO:0000160">
    <property type="term" value="P:phosphorelay signal transduction system"/>
    <property type="evidence" value="ECO:0007669"/>
    <property type="project" value="InterPro"/>
</dbReference>
<dbReference type="PROSITE" id="PS50043">
    <property type="entry name" value="HTH_LUXR_2"/>
    <property type="match status" value="1"/>
</dbReference>
<dbReference type="SMART" id="SM00091">
    <property type="entry name" value="PAS"/>
    <property type="match status" value="1"/>
</dbReference>
<dbReference type="PROSITE" id="PS50110">
    <property type="entry name" value="RESPONSE_REGULATORY"/>
    <property type="match status" value="1"/>
</dbReference>
<protein>
    <submittedName>
        <fullName evidence="10">Response regulator</fullName>
    </submittedName>
</protein>
<dbReference type="InterPro" id="IPR058245">
    <property type="entry name" value="NreC/VraR/RcsB-like_REC"/>
</dbReference>
<dbReference type="NCBIfam" id="TIGR00229">
    <property type="entry name" value="sensory_box"/>
    <property type="match status" value="1"/>
</dbReference>
<dbReference type="PROSITE" id="PS50112">
    <property type="entry name" value="PAS"/>
    <property type="match status" value="1"/>
</dbReference>
<keyword evidence="4" id="KW-0238">DNA-binding</keyword>
<dbReference type="InterPro" id="IPR016032">
    <property type="entry name" value="Sig_transdc_resp-reg_C-effctor"/>
</dbReference>
<evidence type="ECO:0000256" key="2">
    <source>
        <dbReference type="ARBA" id="ARBA00022777"/>
    </source>
</evidence>
<dbReference type="InterPro" id="IPR011006">
    <property type="entry name" value="CheY-like_superfamily"/>
</dbReference>
<dbReference type="SMART" id="SM00421">
    <property type="entry name" value="HTH_LUXR"/>
    <property type="match status" value="1"/>
</dbReference>
<evidence type="ECO:0000256" key="4">
    <source>
        <dbReference type="ARBA" id="ARBA00023125"/>
    </source>
</evidence>
<organism evidence="10 11">
    <name type="scientific">Pseudomonas nitroreducens</name>
    <dbReference type="NCBI Taxonomy" id="46680"/>
    <lineage>
        <taxon>Bacteria</taxon>
        <taxon>Pseudomonadati</taxon>
        <taxon>Pseudomonadota</taxon>
        <taxon>Gammaproteobacteria</taxon>
        <taxon>Pseudomonadales</taxon>
        <taxon>Pseudomonadaceae</taxon>
        <taxon>Pseudomonas</taxon>
    </lineage>
</organism>
<dbReference type="Pfam" id="PF00196">
    <property type="entry name" value="GerE"/>
    <property type="match status" value="1"/>
</dbReference>
<reference evidence="11" key="2">
    <citation type="submission" date="2019-06" db="EMBL/GenBank/DDBJ databases">
        <title>AzeR, a transcriptional regulator that responds to azelaic acid in Pseudomonas nitroreducens.</title>
        <authorList>
            <person name="Bez C."/>
            <person name="Javvadi S.G."/>
            <person name="Bertani I."/>
            <person name="Devescovi G."/>
            <person name="Studholme D.J."/>
            <person name="Geller A."/>
            <person name="Levy A."/>
            <person name="Venturi V."/>
        </authorList>
    </citation>
    <scope>NUCLEOTIDE SEQUENCE [LARGE SCALE GENOMIC DNA]</scope>
    <source>
        <strain evidence="11">DSM 9128</strain>
    </source>
</reference>
<dbReference type="PANTHER" id="PTHR43214">
    <property type="entry name" value="TWO-COMPONENT RESPONSE REGULATOR"/>
    <property type="match status" value="1"/>
</dbReference>
<dbReference type="Pfam" id="PF08448">
    <property type="entry name" value="PAS_4"/>
    <property type="match status" value="1"/>
</dbReference>
<sequence>MSTILLVDSQPIIREALRALAARAGHEIAGEADNGQDALALCRELRPDVVILELAIPRLGGLDVLRRLRAAMAEVRLLVFSAQEGEVFAGRSLQAGADAFVSKSEPAAELEKALAAVLRGRSYFPRGATQLPKPAGAEQDGKAELERLSGRELTVLEMLGRGLSNKEISEQLSLSYKTVSTYKMRLHQKLNVSSDFQLLQVAQSLGLVASEAAQGAGVDPALVREMGLLRAVLDASPNPMFVRDLEGRLLLCNRPFLARAGMSLDEVLGTRFEEAQWLSPLMRQRAAARYQEVLLRQEPMTQEVVLDTLDETPKVYYAWCIPHRAADGRVIGTVGGMFSLAERDEQLALMRSEQYEAQYRNHLKTRLLARVRHEFGERLLGLRTYLAGISQGIGPVGPREELAQAWEGVEGMLTSLRQVDDLLDLEHHVAERVSEAHDLSQLTADILRPLERELESLGISLDMGPGLLTLKKAWVDAGYFRQLLEALVEGVPRSPELAEVRLHLSNWRHLKGFLRLRLEVSPWSSLAGGQESDEAVLWARARVQRMVLMFHGEALQLENDRGEGLLRLEFDLPRVV</sequence>
<dbReference type="PANTHER" id="PTHR43214:SF41">
    <property type="entry name" value="NITRATE_NITRITE RESPONSE REGULATOR PROTEIN NARP"/>
    <property type="match status" value="1"/>
</dbReference>
<keyword evidence="5" id="KW-0804">Transcription</keyword>
<dbReference type="PROSITE" id="PS00622">
    <property type="entry name" value="HTH_LUXR_1"/>
    <property type="match status" value="1"/>
</dbReference>
<keyword evidence="2" id="KW-0418">Kinase</keyword>
<dbReference type="EMBL" id="VASG01000010">
    <property type="protein sequence ID" value="TLP69702.1"/>
    <property type="molecule type" value="Genomic_DNA"/>
</dbReference>